<keyword evidence="5" id="KW-0029">Amino-acid transport</keyword>
<comment type="similarity">
    <text evidence="8">Belongs to the binding-protein-dependent transport system permease family. LivHM subfamily.</text>
</comment>
<proteinExistence type="inferred from homology"/>
<evidence type="ECO:0000256" key="5">
    <source>
        <dbReference type="ARBA" id="ARBA00022970"/>
    </source>
</evidence>
<reference evidence="11" key="1">
    <citation type="submission" date="2015-07" db="EMBL/GenBank/DDBJ databases">
        <title>Discovery of a poly(ethylene terephthalate assimilation.</title>
        <authorList>
            <person name="Yoshida S."/>
            <person name="Hiraga K."/>
            <person name="Takehana T."/>
            <person name="Taniguchi I."/>
            <person name="Yamaji H."/>
            <person name="Maeda Y."/>
            <person name="Toyohara K."/>
            <person name="Miyamoto K."/>
            <person name="Kimura Y."/>
            <person name="Oda K."/>
        </authorList>
    </citation>
    <scope>NUCLEOTIDE SEQUENCE [LARGE SCALE GENOMIC DNA]</scope>
    <source>
        <strain evidence="11">NBRC 110686 / TISTR 2288 / 201-F6</strain>
    </source>
</reference>
<feature type="transmembrane region" description="Helical" evidence="9">
    <location>
        <begin position="12"/>
        <end position="34"/>
    </location>
</feature>
<keyword evidence="3" id="KW-1003">Cell membrane</keyword>
<organism evidence="10 11">
    <name type="scientific">Piscinibacter sakaiensis</name>
    <name type="common">Ideonella sakaiensis</name>
    <dbReference type="NCBI Taxonomy" id="1547922"/>
    <lineage>
        <taxon>Bacteria</taxon>
        <taxon>Pseudomonadati</taxon>
        <taxon>Pseudomonadota</taxon>
        <taxon>Betaproteobacteria</taxon>
        <taxon>Burkholderiales</taxon>
        <taxon>Sphaerotilaceae</taxon>
        <taxon>Piscinibacter</taxon>
    </lineage>
</organism>
<comment type="subcellular location">
    <subcellularLocation>
        <location evidence="1">Cell membrane</location>
        <topology evidence="1">Multi-pass membrane protein</topology>
    </subcellularLocation>
</comment>
<keyword evidence="4 9" id="KW-0812">Transmembrane</keyword>
<feature type="transmembrane region" description="Helical" evidence="9">
    <location>
        <begin position="195"/>
        <end position="213"/>
    </location>
</feature>
<keyword evidence="6 9" id="KW-1133">Transmembrane helix</keyword>
<dbReference type="AlphaFoldDB" id="A0A0K8P539"/>
<evidence type="ECO:0000256" key="9">
    <source>
        <dbReference type="SAM" id="Phobius"/>
    </source>
</evidence>
<evidence type="ECO:0000313" key="11">
    <source>
        <dbReference type="Proteomes" id="UP000037660"/>
    </source>
</evidence>
<dbReference type="GO" id="GO:0005886">
    <property type="term" value="C:plasma membrane"/>
    <property type="evidence" value="ECO:0007669"/>
    <property type="project" value="UniProtKB-SubCell"/>
</dbReference>
<dbReference type="GO" id="GO:0006865">
    <property type="term" value="P:amino acid transport"/>
    <property type="evidence" value="ECO:0007669"/>
    <property type="project" value="UniProtKB-KW"/>
</dbReference>
<accession>A0A0K8P539</accession>
<dbReference type="InterPro" id="IPR052157">
    <property type="entry name" value="BCAA_transport_permease"/>
</dbReference>
<dbReference type="Proteomes" id="UP000037660">
    <property type="component" value="Unassembled WGS sequence"/>
</dbReference>
<dbReference type="GO" id="GO:0022857">
    <property type="term" value="F:transmembrane transporter activity"/>
    <property type="evidence" value="ECO:0007669"/>
    <property type="project" value="InterPro"/>
</dbReference>
<protein>
    <submittedName>
        <fullName evidence="10">High-affinity branched-chain amino acid transport system permease protein LivH</fullName>
    </submittedName>
</protein>
<feature type="transmembrane region" description="Helical" evidence="9">
    <location>
        <begin position="233"/>
        <end position="259"/>
    </location>
</feature>
<evidence type="ECO:0000256" key="8">
    <source>
        <dbReference type="ARBA" id="ARBA00037998"/>
    </source>
</evidence>
<feature type="transmembrane region" description="Helical" evidence="9">
    <location>
        <begin position="147"/>
        <end position="166"/>
    </location>
</feature>
<name>A0A0K8P539_PISS1</name>
<keyword evidence="2" id="KW-0813">Transport</keyword>
<evidence type="ECO:0000256" key="4">
    <source>
        <dbReference type="ARBA" id="ARBA00022692"/>
    </source>
</evidence>
<dbReference type="CDD" id="cd06582">
    <property type="entry name" value="TM_PBP1_LivH_like"/>
    <property type="match status" value="1"/>
</dbReference>
<gene>
    <name evidence="10" type="ORF">ISF6_3626</name>
</gene>
<evidence type="ECO:0000256" key="2">
    <source>
        <dbReference type="ARBA" id="ARBA00022448"/>
    </source>
</evidence>
<dbReference type="InterPro" id="IPR001851">
    <property type="entry name" value="ABC_transp_permease"/>
</dbReference>
<comment type="caution">
    <text evidence="10">The sequence shown here is derived from an EMBL/GenBank/DDBJ whole genome shotgun (WGS) entry which is preliminary data.</text>
</comment>
<dbReference type="RefSeq" id="WP_231638203.1">
    <property type="nucleotide sequence ID" value="NZ_BBYR01000054.1"/>
</dbReference>
<keyword evidence="7 9" id="KW-0472">Membrane</keyword>
<sequence length="296" mass="31093">MAMAELTPSLLALQLLTGVALGAVYALLALGLSLIFGMLTVVNFAHGAFFMVGAFLGVYFLGITGSFWFSLLLAPLVVGAIGLVAERFLVRPLYGRGIDYPLLLTFGLSYVMIEAMRVAFGIEGVPSGTPPELRGAVDLGFGFFPKYRLFLIAATAAVVLALWLFIEKTRYGLIIRAGSRDAEIVRVLGIDVSRVWWLVFGIGCAIAGLSGVLAAPTRAVNPEMGVAVLAESFVVTVVGGMGSLPGAVVAGLLVGIVFSMTSLIAPDLAELSIFVLMAVVLLLRPQGFFGKAGLMS</sequence>
<dbReference type="Pfam" id="PF02653">
    <property type="entry name" value="BPD_transp_2"/>
    <property type="match status" value="1"/>
</dbReference>
<evidence type="ECO:0000256" key="7">
    <source>
        <dbReference type="ARBA" id="ARBA00023136"/>
    </source>
</evidence>
<evidence type="ECO:0000313" key="10">
    <source>
        <dbReference type="EMBL" id="GAP37681.1"/>
    </source>
</evidence>
<dbReference type="EMBL" id="BBYR01000054">
    <property type="protein sequence ID" value="GAP37681.1"/>
    <property type="molecule type" value="Genomic_DNA"/>
</dbReference>
<evidence type="ECO:0000256" key="6">
    <source>
        <dbReference type="ARBA" id="ARBA00022989"/>
    </source>
</evidence>
<evidence type="ECO:0000256" key="3">
    <source>
        <dbReference type="ARBA" id="ARBA00022475"/>
    </source>
</evidence>
<feature type="transmembrane region" description="Helical" evidence="9">
    <location>
        <begin position="41"/>
        <end position="61"/>
    </location>
</feature>
<feature type="transmembrane region" description="Helical" evidence="9">
    <location>
        <begin position="67"/>
        <end position="90"/>
    </location>
</feature>
<feature type="transmembrane region" description="Helical" evidence="9">
    <location>
        <begin position="102"/>
        <end position="122"/>
    </location>
</feature>
<feature type="transmembrane region" description="Helical" evidence="9">
    <location>
        <begin position="271"/>
        <end position="289"/>
    </location>
</feature>
<dbReference type="PANTHER" id="PTHR11795:SF442">
    <property type="entry name" value="ABC TRANSPORTER ATP-BINDING PROTEIN"/>
    <property type="match status" value="1"/>
</dbReference>
<keyword evidence="11" id="KW-1185">Reference proteome</keyword>
<dbReference type="PANTHER" id="PTHR11795">
    <property type="entry name" value="BRANCHED-CHAIN AMINO ACID TRANSPORT SYSTEM PERMEASE PROTEIN LIVH"/>
    <property type="match status" value="1"/>
</dbReference>
<evidence type="ECO:0000256" key="1">
    <source>
        <dbReference type="ARBA" id="ARBA00004651"/>
    </source>
</evidence>
<reference evidence="10 11" key="2">
    <citation type="journal article" date="2016" name="Science">
        <title>A bacterium that degrades and assimilates poly(ethylene terephthalate).</title>
        <authorList>
            <person name="Yoshida S."/>
            <person name="Hiraga K."/>
            <person name="Takehana T."/>
            <person name="Taniguchi I."/>
            <person name="Yamaji H."/>
            <person name="Maeda Y."/>
            <person name="Toyohara K."/>
            <person name="Miyamoto K."/>
            <person name="Kimura Y."/>
            <person name="Oda K."/>
        </authorList>
    </citation>
    <scope>NUCLEOTIDE SEQUENCE [LARGE SCALE GENOMIC DNA]</scope>
    <source>
        <strain evidence="11">NBRC 110686 / TISTR 2288 / 201-F6</strain>
    </source>
</reference>
<dbReference type="STRING" id="1547922.ISF6_3626"/>